<gene>
    <name evidence="1" type="ORF">V6N11_080007</name>
</gene>
<sequence>MQLKNTQPVGFALSYITKTSIWNFLHFPVLRILVDLTLPSILVPEKERSLLLWILAELLPINNLLCLRWKYEVTIAAAEWEADYQQCQKAEKGMLLKAERPDWCALMDQGNACYLPVALASVETTVQHFLACTKAVVESNNRR</sequence>
<organism evidence="1 2">
    <name type="scientific">Hibiscus sabdariffa</name>
    <name type="common">roselle</name>
    <dbReference type="NCBI Taxonomy" id="183260"/>
    <lineage>
        <taxon>Eukaryota</taxon>
        <taxon>Viridiplantae</taxon>
        <taxon>Streptophyta</taxon>
        <taxon>Embryophyta</taxon>
        <taxon>Tracheophyta</taxon>
        <taxon>Spermatophyta</taxon>
        <taxon>Magnoliopsida</taxon>
        <taxon>eudicotyledons</taxon>
        <taxon>Gunneridae</taxon>
        <taxon>Pentapetalae</taxon>
        <taxon>rosids</taxon>
        <taxon>malvids</taxon>
        <taxon>Malvales</taxon>
        <taxon>Malvaceae</taxon>
        <taxon>Malvoideae</taxon>
        <taxon>Hibiscus</taxon>
    </lineage>
</organism>
<reference evidence="1 2" key="1">
    <citation type="journal article" date="2024" name="G3 (Bethesda)">
        <title>Genome assembly of Hibiscus sabdariffa L. provides insights into metabolisms of medicinal natural products.</title>
        <authorList>
            <person name="Kim T."/>
        </authorList>
    </citation>
    <scope>NUCLEOTIDE SEQUENCE [LARGE SCALE GENOMIC DNA]</scope>
    <source>
        <strain evidence="1">TK-2024</strain>
        <tissue evidence="1">Old leaves</tissue>
    </source>
</reference>
<dbReference type="EMBL" id="JBBPBN010000020">
    <property type="protein sequence ID" value="KAK9017528.1"/>
    <property type="molecule type" value="Genomic_DNA"/>
</dbReference>
<evidence type="ECO:0000313" key="2">
    <source>
        <dbReference type="Proteomes" id="UP001396334"/>
    </source>
</evidence>
<proteinExistence type="predicted"/>
<comment type="caution">
    <text evidence="1">The sequence shown here is derived from an EMBL/GenBank/DDBJ whole genome shotgun (WGS) entry which is preliminary data.</text>
</comment>
<name>A0ABR2RXJ4_9ROSI</name>
<evidence type="ECO:0000313" key="1">
    <source>
        <dbReference type="EMBL" id="KAK9017528.1"/>
    </source>
</evidence>
<protein>
    <submittedName>
        <fullName evidence="1">Uncharacterized protein</fullName>
    </submittedName>
</protein>
<accession>A0ABR2RXJ4</accession>
<dbReference type="Proteomes" id="UP001396334">
    <property type="component" value="Unassembled WGS sequence"/>
</dbReference>
<keyword evidence="2" id="KW-1185">Reference proteome</keyword>